<evidence type="ECO:0000256" key="6">
    <source>
        <dbReference type="ARBA" id="ARBA00023136"/>
    </source>
</evidence>
<feature type="transmembrane region" description="Helical" evidence="8">
    <location>
        <begin position="345"/>
        <end position="364"/>
    </location>
</feature>
<dbReference type="GO" id="GO:0016491">
    <property type="term" value="F:oxidoreductase activity"/>
    <property type="evidence" value="ECO:0007669"/>
    <property type="project" value="UniProtKB-KW"/>
</dbReference>
<proteinExistence type="predicted"/>
<feature type="transmembrane region" description="Helical" evidence="8">
    <location>
        <begin position="185"/>
        <end position="204"/>
    </location>
</feature>
<keyword evidence="3 7" id="KW-0812">Transmembrane</keyword>
<dbReference type="EMBL" id="QMPZ01000128">
    <property type="protein sequence ID" value="RLE07954.1"/>
    <property type="molecule type" value="Genomic_DNA"/>
</dbReference>
<feature type="transmembrane region" description="Helical" evidence="8">
    <location>
        <begin position="20"/>
        <end position="41"/>
    </location>
</feature>
<keyword evidence="4 8" id="KW-1133">Transmembrane helix</keyword>
<evidence type="ECO:0000256" key="2">
    <source>
        <dbReference type="ARBA" id="ARBA00022475"/>
    </source>
</evidence>
<dbReference type="InterPro" id="IPR052175">
    <property type="entry name" value="ComplexI-like_HydComp"/>
</dbReference>
<evidence type="ECO:0008006" key="13">
    <source>
        <dbReference type="Google" id="ProtNLM"/>
    </source>
</evidence>
<feature type="transmembrane region" description="Helical" evidence="8">
    <location>
        <begin position="311"/>
        <end position="333"/>
    </location>
</feature>
<protein>
    <recommendedName>
        <fullName evidence="13">NADH:quinone oxidoreductase/Mrp antiporter membrane subunit domain-containing protein</fullName>
    </recommendedName>
</protein>
<feature type="transmembrane region" description="Helical" evidence="8">
    <location>
        <begin position="385"/>
        <end position="406"/>
    </location>
</feature>
<sequence length="533" mass="59106">MILEHYLAFWLHPFGMYIRLDALSTIFLSLTVILGACVLIYSIRYVKEDRIRYYPLLILFLLSLSVTFTSADLLSFYIFFEISSFIAYLLIIHSRTRAAFRAGSKYIIMTFLGAASIFLAIILIHRQLGSYKFSALGELEVSGRSGLIRLIYVLFIAGCFIKAGIMPLHTWLPDAHPAAPSPISALLSGVTIKIGLYGIMRFLFSTGSLSRLAVSYSLIGFAAISMLAGAVLALLQDDAKRLLAYSSISQMGYVLLGIGVGTNLSLAGALYHSINHGLFKGLLFLCAGAVIRSTRMRNLSDLGGLRKRMPITGIVCLIGCLAISGVPIFSGFISKTLLSRSVEKFFCLKIVFLLTASGTFASYLKFYLFTFSGALPQGLTRVKEVSWSMLLPMLFLAGFSIFLGLFPDLILSKVILPAIAEISIFSSAVKFDQVNPLSALYPLILGGLIYYLGIRTKLFFIEESPLWQRTGSQFRKVSVDRFYTEVVAMIEKACLLFKNIERFSFNTHLLFILVFLTGLVMLLYFTPQGILFP</sequence>
<evidence type="ECO:0000313" key="12">
    <source>
        <dbReference type="Proteomes" id="UP000279422"/>
    </source>
</evidence>
<evidence type="ECO:0000256" key="1">
    <source>
        <dbReference type="ARBA" id="ARBA00004651"/>
    </source>
</evidence>
<evidence type="ECO:0000256" key="5">
    <source>
        <dbReference type="ARBA" id="ARBA00023002"/>
    </source>
</evidence>
<keyword evidence="2" id="KW-1003">Cell membrane</keyword>
<accession>A0A497E399</accession>
<dbReference type="PANTHER" id="PTHR42682:SF4">
    <property type="entry name" value="NADH-UBIQUINONE_PLASTOQUINONE"/>
    <property type="match status" value="1"/>
</dbReference>
<keyword evidence="6 8" id="KW-0472">Membrane</keyword>
<keyword evidence="5" id="KW-0560">Oxidoreductase</keyword>
<dbReference type="Pfam" id="PF00662">
    <property type="entry name" value="Proton_antipo_N"/>
    <property type="match status" value="1"/>
</dbReference>
<evidence type="ECO:0000259" key="9">
    <source>
        <dbReference type="Pfam" id="PF00361"/>
    </source>
</evidence>
<comment type="subcellular location">
    <subcellularLocation>
        <location evidence="1">Cell membrane</location>
        <topology evidence="1">Multi-pass membrane protein</topology>
    </subcellularLocation>
    <subcellularLocation>
        <location evidence="7">Membrane</location>
        <topology evidence="7">Multi-pass membrane protein</topology>
    </subcellularLocation>
</comment>
<dbReference type="InterPro" id="IPR001516">
    <property type="entry name" value="Proton_antipo_N"/>
</dbReference>
<evidence type="ECO:0000256" key="3">
    <source>
        <dbReference type="ARBA" id="ARBA00022692"/>
    </source>
</evidence>
<gene>
    <name evidence="11" type="ORF">DRJ00_07150</name>
</gene>
<organism evidence="11 12">
    <name type="scientific">Aerophobetes bacterium</name>
    <dbReference type="NCBI Taxonomy" id="2030807"/>
    <lineage>
        <taxon>Bacteria</taxon>
        <taxon>Candidatus Aerophobota</taxon>
    </lineage>
</organism>
<reference evidence="11 12" key="1">
    <citation type="submission" date="2018-06" db="EMBL/GenBank/DDBJ databases">
        <title>Extensive metabolic versatility and redundancy in microbially diverse, dynamic hydrothermal sediments.</title>
        <authorList>
            <person name="Dombrowski N."/>
            <person name="Teske A."/>
            <person name="Baker B.J."/>
        </authorList>
    </citation>
    <scope>NUCLEOTIDE SEQUENCE [LARGE SCALE GENOMIC DNA]</scope>
    <source>
        <strain evidence="11">B47_G16</strain>
    </source>
</reference>
<dbReference type="Proteomes" id="UP000279422">
    <property type="component" value="Unassembled WGS sequence"/>
</dbReference>
<feature type="transmembrane region" description="Helical" evidence="8">
    <location>
        <begin position="505"/>
        <end position="525"/>
    </location>
</feature>
<feature type="transmembrane region" description="Helical" evidence="8">
    <location>
        <begin position="146"/>
        <end position="165"/>
    </location>
</feature>
<dbReference type="GO" id="GO:0042773">
    <property type="term" value="P:ATP synthesis coupled electron transport"/>
    <property type="evidence" value="ECO:0007669"/>
    <property type="project" value="InterPro"/>
</dbReference>
<dbReference type="InterPro" id="IPR001750">
    <property type="entry name" value="ND/Mrp_TM"/>
</dbReference>
<feature type="domain" description="NADH-Ubiquinone oxidoreductase (complex I) chain 5 N-terminal" evidence="10">
    <location>
        <begin position="16"/>
        <end position="50"/>
    </location>
</feature>
<dbReference type="Pfam" id="PF00361">
    <property type="entry name" value="Proton_antipo_M"/>
    <property type="match status" value="1"/>
</dbReference>
<evidence type="ECO:0000259" key="10">
    <source>
        <dbReference type="Pfam" id="PF00662"/>
    </source>
</evidence>
<feature type="transmembrane region" description="Helical" evidence="8">
    <location>
        <begin position="53"/>
        <end position="70"/>
    </location>
</feature>
<dbReference type="PRINTS" id="PR01437">
    <property type="entry name" value="NUOXDRDTASE4"/>
</dbReference>
<dbReference type="InterPro" id="IPR003918">
    <property type="entry name" value="NADH_UbQ_OxRdtase"/>
</dbReference>
<feature type="transmembrane region" description="Helical" evidence="8">
    <location>
        <begin position="216"/>
        <end position="235"/>
    </location>
</feature>
<comment type="caution">
    <text evidence="11">The sequence shown here is derived from an EMBL/GenBank/DDBJ whole genome shotgun (WGS) entry which is preliminary data.</text>
</comment>
<dbReference type="GO" id="GO:0008137">
    <property type="term" value="F:NADH dehydrogenase (ubiquinone) activity"/>
    <property type="evidence" value="ECO:0007669"/>
    <property type="project" value="InterPro"/>
</dbReference>
<dbReference type="PANTHER" id="PTHR42682">
    <property type="entry name" value="HYDROGENASE-4 COMPONENT F"/>
    <property type="match status" value="1"/>
</dbReference>
<dbReference type="AlphaFoldDB" id="A0A497E399"/>
<feature type="domain" description="NADH:quinone oxidoreductase/Mrp antiporter transmembrane" evidence="9">
    <location>
        <begin position="70"/>
        <end position="342"/>
    </location>
</feature>
<evidence type="ECO:0000256" key="4">
    <source>
        <dbReference type="ARBA" id="ARBA00022989"/>
    </source>
</evidence>
<name>A0A497E399_UNCAE</name>
<feature type="transmembrane region" description="Helical" evidence="8">
    <location>
        <begin position="106"/>
        <end position="126"/>
    </location>
</feature>
<dbReference type="GO" id="GO:0005886">
    <property type="term" value="C:plasma membrane"/>
    <property type="evidence" value="ECO:0007669"/>
    <property type="project" value="UniProtKB-SubCell"/>
</dbReference>
<feature type="transmembrane region" description="Helical" evidence="8">
    <location>
        <begin position="242"/>
        <end position="261"/>
    </location>
</feature>
<feature type="transmembrane region" description="Helical" evidence="8">
    <location>
        <begin position="273"/>
        <end position="291"/>
    </location>
</feature>
<evidence type="ECO:0000256" key="7">
    <source>
        <dbReference type="RuleBase" id="RU000320"/>
    </source>
</evidence>
<evidence type="ECO:0000313" key="11">
    <source>
        <dbReference type="EMBL" id="RLE07954.1"/>
    </source>
</evidence>
<evidence type="ECO:0000256" key="8">
    <source>
        <dbReference type="SAM" id="Phobius"/>
    </source>
</evidence>